<gene>
    <name evidence="2" type="ORF">GA0070621_1074</name>
</gene>
<name>A0A1A8ZAM1_9ACTN</name>
<dbReference type="InterPro" id="IPR024983">
    <property type="entry name" value="CHAT_dom"/>
</dbReference>
<dbReference type="RefSeq" id="WP_091192038.1">
    <property type="nucleotide sequence ID" value="NZ_LT594324.1"/>
</dbReference>
<dbReference type="Gene3D" id="1.25.40.10">
    <property type="entry name" value="Tetratricopeptide repeat domain"/>
    <property type="match status" value="1"/>
</dbReference>
<keyword evidence="3" id="KW-1185">Reference proteome</keyword>
<dbReference type="Pfam" id="PF12770">
    <property type="entry name" value="CHAT"/>
    <property type="match status" value="1"/>
</dbReference>
<evidence type="ECO:0000313" key="2">
    <source>
        <dbReference type="EMBL" id="SBT40847.1"/>
    </source>
</evidence>
<protein>
    <submittedName>
        <fullName evidence="2">CHAT domain-containing protein</fullName>
    </submittedName>
</protein>
<dbReference type="OrthoDB" id="3206999at2"/>
<dbReference type="Proteomes" id="UP000198765">
    <property type="component" value="Chromosome I"/>
</dbReference>
<evidence type="ECO:0000259" key="1">
    <source>
        <dbReference type="Pfam" id="PF12770"/>
    </source>
</evidence>
<dbReference type="AlphaFoldDB" id="A0A1A8ZAM1"/>
<proteinExistence type="predicted"/>
<dbReference type="EMBL" id="LT594324">
    <property type="protein sequence ID" value="SBT40847.1"/>
    <property type="molecule type" value="Genomic_DNA"/>
</dbReference>
<sequence>MVRQARDLTLWQVAPSSCPCELNQNVDWPLVLDADAQRGILTDLLYRELRRACVNCGRALDIIAPVFVVGERREGLCWRRDPTGPGIHADRELAAAHLIRLRRSRHAAEVMEAAPLNTVQLRAVLLIDPEVNLPLARPGMFRTADAPAIDRMLDAAEARHRALGGADCANELIHAQTYTTAAAIRRTHAVLGSRAAQRELSGAVRRLRGQGKPNRAADLERILSPGKDPRLRESTPSVVVLKHVGAGGRDIAAGSVMAFDAYLDTRWTTGSGRPTPELRDRTWFGLTQAVALCRTHTLECPCPAIILELLGRARSGIYDIDVVDMLGELSVWLVDAAEGGPNGLLDVAEAVYLALANTLRGRDGHRYARTRLNTAVLYNRWSSGDVEARLRDGERAALEAQSFFDREHHPEDWARAAQSLGVNFSRRVTGDDVANVRQAISWFERALEVFTRDIDPPAHVRVQQNLALLLATSGSRADLERAIAMLEDSRAFDATSGHRSLWRTDTSVLALALVGAGPDHWPRAEALFLELLDDIDRWRQPDMWATVARQAAYLQAVQIKEAGGTRRDLAAYAGPLGLLSESLATATATGSNRSIRAAGELLGPLLLEVNDTAGAADVLVAAVEAAEGIRLAQSDRDTRLAERRGDEGLYLTCALAQLSLARPLAAAVVLEWLRARELVDAASGPMPRQPGEQDVIGALVPGRAALYVWGQHTGTTALLLLPDEGRGYRSIAVHSQLLTVPAVGDLWGRAVVRNGGTSAQGQDQGGLRALGVSIGEVGRAPALELLRAPLDELGAVLGPALTEAGTKSVAVIACGPLGNVPWGLMRIGDERRLGDVCETVLVPSLTWLGLPRNIDEADAPTVVIANTDARPGRSLPYADAEAEDLAALPATERLRNAETTRSALLKRLESARCLHVACHGEMLRRTVATSRTALPVTMPDRLADAIASDERRVNKTEPPTVSIRLAGGELLGPADLLARRIRTRIVVLAGCDTAVVARQEVSDELWGLPGAFLAAGAGAVVAALWPVDDRSAALFMIRFHRLLALGEPVGSALRQTQDWLRRADVRELSSVLADLSHLGKLDWPWRSHPPAMRPYEREEHWAGYVVVGDPGKRLVTSAITEE</sequence>
<feature type="domain" description="CHAT" evidence="1">
    <location>
        <begin position="793"/>
        <end position="1109"/>
    </location>
</feature>
<dbReference type="InterPro" id="IPR011990">
    <property type="entry name" value="TPR-like_helical_dom_sf"/>
</dbReference>
<reference evidence="2 3" key="1">
    <citation type="submission" date="2016-06" db="EMBL/GenBank/DDBJ databases">
        <authorList>
            <person name="Kjaerup R.B."/>
            <person name="Dalgaard T.S."/>
            <person name="Juul-Madsen H.R."/>
        </authorList>
    </citation>
    <scope>NUCLEOTIDE SEQUENCE [LARGE SCALE GENOMIC DNA]</scope>
    <source>
        <strain evidence="2 3">DSM 45248</strain>
    </source>
</reference>
<organism evidence="2 3">
    <name type="scientific">Micromonospora narathiwatensis</name>
    <dbReference type="NCBI Taxonomy" id="299146"/>
    <lineage>
        <taxon>Bacteria</taxon>
        <taxon>Bacillati</taxon>
        <taxon>Actinomycetota</taxon>
        <taxon>Actinomycetes</taxon>
        <taxon>Micromonosporales</taxon>
        <taxon>Micromonosporaceae</taxon>
        <taxon>Micromonospora</taxon>
    </lineage>
</organism>
<evidence type="ECO:0000313" key="3">
    <source>
        <dbReference type="Proteomes" id="UP000198765"/>
    </source>
</evidence>
<dbReference type="PATRIC" id="fig|299146.4.peg.1111"/>
<accession>A0A1A8ZAM1</accession>